<dbReference type="Proteomes" id="UP000243498">
    <property type="component" value="Unassembled WGS sequence"/>
</dbReference>
<reference evidence="2 3" key="1">
    <citation type="journal article" date="2016" name="Genome Biol. Evol.">
        <title>Divergent and convergent evolution of fungal pathogenicity.</title>
        <authorList>
            <person name="Shang Y."/>
            <person name="Xiao G."/>
            <person name="Zheng P."/>
            <person name="Cen K."/>
            <person name="Zhan S."/>
            <person name="Wang C."/>
        </authorList>
    </citation>
    <scope>NUCLEOTIDE SEQUENCE [LARGE SCALE GENOMIC DNA]</scope>
    <source>
        <strain evidence="2 3">RCEF 4871</strain>
    </source>
</reference>
<proteinExistence type="predicted"/>
<sequence>MGKEAAGDCGRHWRWREASDDVALKPKSWLATYIWPCASYSRTSRLLKAASSGQNGKRNAKCTCCDAKCIQFAMCLPFYGCFLSKLQSSVRTFYSIEGNACSDACEACCCPCLTLVRSEQEILLRENHKKVKGHHHHEASVKAGGGYSLVNPMMYLSPDISRSGQRKVLPAMGAAMTNDNVVRHKQQPHELSSHKLTAANSAAYPQVHYLDHHWYLVPVDDGTKKDNSKTLKSTIAKIVGKHSLEDHELVVTGSARTAHSLESDAKISHHGQRSSHQLHQDATTPIGNSSGDSPHMLCCDPVADEARAVVYHELQAHQPVESTRADHYHGLGQDVLVGTRGGAVTKHDIHADEVVKSHETEPPHLLADDGTVQSSSKSWAHAIDADKTAVTSQSGLGTHQLNAHRKVAKIDKGLTSHGLSKD</sequence>
<dbReference type="STRING" id="1081105.A0A167KA24"/>
<evidence type="ECO:0000256" key="1">
    <source>
        <dbReference type="SAM" id="MobiDB-lite"/>
    </source>
</evidence>
<protein>
    <submittedName>
        <fullName evidence="2">Uncharacterized protein</fullName>
    </submittedName>
</protein>
<dbReference type="Pfam" id="PF04749">
    <property type="entry name" value="PLAC8"/>
    <property type="match status" value="1"/>
</dbReference>
<dbReference type="OrthoDB" id="1045822at2759"/>
<name>A0A167KA24_METRR</name>
<evidence type="ECO:0000313" key="2">
    <source>
        <dbReference type="EMBL" id="OAA51434.1"/>
    </source>
</evidence>
<keyword evidence="3" id="KW-1185">Reference proteome</keyword>
<dbReference type="OMA" id="TKHDIHA"/>
<organism evidence="2 3">
    <name type="scientific">Metarhizium rileyi (strain RCEF 4871)</name>
    <name type="common">Nomuraea rileyi</name>
    <dbReference type="NCBI Taxonomy" id="1649241"/>
    <lineage>
        <taxon>Eukaryota</taxon>
        <taxon>Fungi</taxon>
        <taxon>Dikarya</taxon>
        <taxon>Ascomycota</taxon>
        <taxon>Pezizomycotina</taxon>
        <taxon>Sordariomycetes</taxon>
        <taxon>Hypocreomycetidae</taxon>
        <taxon>Hypocreales</taxon>
        <taxon>Clavicipitaceae</taxon>
        <taxon>Metarhizium</taxon>
    </lineage>
</organism>
<feature type="compositionally biased region" description="Polar residues" evidence="1">
    <location>
        <begin position="274"/>
        <end position="292"/>
    </location>
</feature>
<gene>
    <name evidence="2" type="ORF">NOR_00027</name>
</gene>
<dbReference type="InterPro" id="IPR006461">
    <property type="entry name" value="PLAC_motif_containing"/>
</dbReference>
<dbReference type="EMBL" id="AZHC01000001">
    <property type="protein sequence ID" value="OAA51434.1"/>
    <property type="molecule type" value="Genomic_DNA"/>
</dbReference>
<dbReference type="AlphaFoldDB" id="A0A167KA24"/>
<accession>A0A167KA24</accession>
<comment type="caution">
    <text evidence="2">The sequence shown here is derived from an EMBL/GenBank/DDBJ whole genome shotgun (WGS) entry which is preliminary data.</text>
</comment>
<feature type="region of interest" description="Disordered" evidence="1">
    <location>
        <begin position="265"/>
        <end position="292"/>
    </location>
</feature>
<evidence type="ECO:0000313" key="3">
    <source>
        <dbReference type="Proteomes" id="UP000243498"/>
    </source>
</evidence>